<gene>
    <name evidence="1" type="ORF">SPELUC_LOCUS5052</name>
</gene>
<keyword evidence="2" id="KW-1185">Reference proteome</keyword>
<comment type="caution">
    <text evidence="1">The sequence shown here is derived from an EMBL/GenBank/DDBJ whole genome shotgun (WGS) entry which is preliminary data.</text>
</comment>
<protein>
    <submittedName>
        <fullName evidence="1">8999_t:CDS:1</fullName>
    </submittedName>
</protein>
<dbReference type="Proteomes" id="UP000789366">
    <property type="component" value="Unassembled WGS sequence"/>
</dbReference>
<name>A0ACA9LVR7_9GLOM</name>
<organism evidence="1 2">
    <name type="scientific">Cetraspora pellucida</name>
    <dbReference type="NCBI Taxonomy" id="1433469"/>
    <lineage>
        <taxon>Eukaryota</taxon>
        <taxon>Fungi</taxon>
        <taxon>Fungi incertae sedis</taxon>
        <taxon>Mucoromycota</taxon>
        <taxon>Glomeromycotina</taxon>
        <taxon>Glomeromycetes</taxon>
        <taxon>Diversisporales</taxon>
        <taxon>Gigasporaceae</taxon>
        <taxon>Cetraspora</taxon>
    </lineage>
</organism>
<feature type="non-terminal residue" evidence="1">
    <location>
        <position position="252"/>
    </location>
</feature>
<reference evidence="1" key="1">
    <citation type="submission" date="2021-06" db="EMBL/GenBank/DDBJ databases">
        <authorList>
            <person name="Kallberg Y."/>
            <person name="Tangrot J."/>
            <person name="Rosling A."/>
        </authorList>
    </citation>
    <scope>NUCLEOTIDE SEQUENCE</scope>
    <source>
        <strain evidence="1">28 12/20/2015</strain>
    </source>
</reference>
<accession>A0ACA9LVR7</accession>
<evidence type="ECO:0000313" key="2">
    <source>
        <dbReference type="Proteomes" id="UP000789366"/>
    </source>
</evidence>
<evidence type="ECO:0000313" key="1">
    <source>
        <dbReference type="EMBL" id="CAG8547141.1"/>
    </source>
</evidence>
<dbReference type="EMBL" id="CAJVPW010004913">
    <property type="protein sequence ID" value="CAG8547141.1"/>
    <property type="molecule type" value="Genomic_DNA"/>
</dbReference>
<proteinExistence type="predicted"/>
<sequence length="252" mass="29176">MRLAQHNIILLLDNALSHNSKNIQNLSNVHIHFLPSNTTSRLQPIDQGIGYSLKAQYYRIFCQNRLEAYDAITKDNLTPSELTIYDAINFSAQAWENVTANTIIYSWSRANILPTTENFDDNFIFTPEETELEIEIINLIEHLLISDPLDVQEYINIDNYVDIEESLTVNDIVDIVNRQGESESEKEEQNKEIVKIGDAIVGLDNLIMYIQQNNLEITSSLMKKLYSLKRYIVYLRNENKRQATLEEFVNLT</sequence>